<reference evidence="4" key="1">
    <citation type="submission" date="2022-11" db="UniProtKB">
        <authorList>
            <consortium name="WormBaseParasite"/>
        </authorList>
    </citation>
    <scope>IDENTIFICATION</scope>
</reference>
<feature type="compositionally biased region" description="Polar residues" evidence="1">
    <location>
        <begin position="101"/>
        <end position="143"/>
    </location>
</feature>
<feature type="region of interest" description="Disordered" evidence="1">
    <location>
        <begin position="277"/>
        <end position="296"/>
    </location>
</feature>
<accession>A0A914HXK6</accession>
<evidence type="ECO:0000256" key="1">
    <source>
        <dbReference type="SAM" id="MobiDB-lite"/>
    </source>
</evidence>
<feature type="signal peptide" evidence="2">
    <location>
        <begin position="1"/>
        <end position="22"/>
    </location>
</feature>
<dbReference type="Proteomes" id="UP000887572">
    <property type="component" value="Unplaced"/>
</dbReference>
<sequence length="581" mass="64035">MKFLLTTTANLALLQLFGLIVSGHPPKDGSDDKRGQSAGPQLSRDGKATRQMPAQSDNPSTAKSQHKSQHVPKTSPKQPKSKSPSPKQLKQNSTPIHSKHNSPNSTPNNSKYNSPNSTPNNSKYNSPNSTPNHSKHNSPNSTPKKLIKNSGLKDANTNSPIGSPNPSANAENVVSPLEVFSRHLSLKKTPNSPNSSANSPTYVSLNFNSKESQNNLLSESSSIDSPASLRTISASHFSRIERSRPFVPALSVPTRIPTPFPSALPSPQPLYTPTLFPPPKTDSENSSPEEIPFGWETPNYSANKERSLYSETIHVRQVNVRDARHFILEMFTELVNFYTQFNERSIGHELLHYNVSFFTSKMSTEYGPELSSIMDEFWRRCMIKFGGDQFESSSEIVSPQQICMMGTLLTIAQNISGKLHDYEQLHVEYGHPTSSRSSQPSADPEGIEANRTMSPAVLSSVSGEGSSDRSVEVEQLDWRSLTSTEQNQEMPMPSTTSVINPANTAMFGCMQFVTPFFNSVLADWKAAVGELRQRGMITADLTLHALSELSAPEFVELVDSQIKLFADEQRTSMSRVPVDQN</sequence>
<feature type="compositionally biased region" description="Low complexity" evidence="1">
    <location>
        <begin position="190"/>
        <end position="200"/>
    </location>
</feature>
<evidence type="ECO:0000256" key="2">
    <source>
        <dbReference type="SAM" id="SignalP"/>
    </source>
</evidence>
<feature type="compositionally biased region" description="Polar residues" evidence="1">
    <location>
        <begin position="155"/>
        <end position="170"/>
    </location>
</feature>
<name>A0A914HXK6_GLORO</name>
<feature type="region of interest" description="Disordered" evidence="1">
    <location>
        <begin position="24"/>
        <end position="170"/>
    </location>
</feature>
<evidence type="ECO:0000313" key="4">
    <source>
        <dbReference type="WBParaSite" id="Gr19_v10_g5409.t1"/>
    </source>
</evidence>
<organism evidence="3 4">
    <name type="scientific">Globodera rostochiensis</name>
    <name type="common">Golden nematode worm</name>
    <name type="synonym">Heterodera rostochiensis</name>
    <dbReference type="NCBI Taxonomy" id="31243"/>
    <lineage>
        <taxon>Eukaryota</taxon>
        <taxon>Metazoa</taxon>
        <taxon>Ecdysozoa</taxon>
        <taxon>Nematoda</taxon>
        <taxon>Chromadorea</taxon>
        <taxon>Rhabditida</taxon>
        <taxon>Tylenchina</taxon>
        <taxon>Tylenchomorpha</taxon>
        <taxon>Tylenchoidea</taxon>
        <taxon>Heteroderidae</taxon>
        <taxon>Heteroderinae</taxon>
        <taxon>Globodera</taxon>
    </lineage>
</organism>
<dbReference type="WBParaSite" id="Gr19_v10_g5409.t1">
    <property type="protein sequence ID" value="Gr19_v10_g5409.t1"/>
    <property type="gene ID" value="Gr19_v10_g5409"/>
</dbReference>
<feature type="chain" id="PRO_5037526210" evidence="2">
    <location>
        <begin position="23"/>
        <end position="581"/>
    </location>
</feature>
<evidence type="ECO:0000313" key="3">
    <source>
        <dbReference type="Proteomes" id="UP000887572"/>
    </source>
</evidence>
<feature type="region of interest" description="Disordered" evidence="1">
    <location>
        <begin position="186"/>
        <end position="205"/>
    </location>
</feature>
<keyword evidence="3" id="KW-1185">Reference proteome</keyword>
<feature type="compositionally biased region" description="Polar residues" evidence="1">
    <location>
        <begin position="52"/>
        <end position="63"/>
    </location>
</feature>
<keyword evidence="2" id="KW-0732">Signal</keyword>
<proteinExistence type="predicted"/>
<dbReference type="AlphaFoldDB" id="A0A914HXK6"/>
<protein>
    <submittedName>
        <fullName evidence="4">Uncharacterized protein</fullName>
    </submittedName>
</protein>
<feature type="compositionally biased region" description="Low complexity" evidence="1">
    <location>
        <begin position="72"/>
        <end position="93"/>
    </location>
</feature>
<feature type="compositionally biased region" description="Basic and acidic residues" evidence="1">
    <location>
        <begin position="25"/>
        <end position="35"/>
    </location>
</feature>